<protein>
    <recommendedName>
        <fullName evidence="4">DUF4956 domain-containing protein</fullName>
    </recommendedName>
</protein>
<dbReference type="AlphaFoldDB" id="A0A4P6X7A2"/>
<accession>A0A4P6X7A2</accession>
<evidence type="ECO:0008006" key="4">
    <source>
        <dbReference type="Google" id="ProtNLM"/>
    </source>
</evidence>
<evidence type="ECO:0000313" key="2">
    <source>
        <dbReference type="EMBL" id="QBM30418.1"/>
    </source>
</evidence>
<keyword evidence="3" id="KW-1185">Reference proteome</keyword>
<evidence type="ECO:0000256" key="1">
    <source>
        <dbReference type="SAM" id="Phobius"/>
    </source>
</evidence>
<gene>
    <name evidence="2" type="ORF">HPF_22215</name>
</gene>
<dbReference type="KEGG" id="hpse:HPF_22215"/>
<proteinExistence type="predicted"/>
<feature type="transmembrane region" description="Helical" evidence="1">
    <location>
        <begin position="60"/>
        <end position="77"/>
    </location>
</feature>
<feature type="transmembrane region" description="Helical" evidence="1">
    <location>
        <begin position="6"/>
        <end position="29"/>
    </location>
</feature>
<dbReference type="EMBL" id="CP037867">
    <property type="protein sequence ID" value="QBM30418.1"/>
    <property type="molecule type" value="Genomic_DNA"/>
</dbReference>
<reference evidence="2 3" key="1">
    <citation type="submission" date="2019-03" db="EMBL/GenBank/DDBJ databases">
        <authorList>
            <person name="Sebastian G."/>
            <person name="Baumann P."/>
            <person name="Ruckert C."/>
            <person name="Kalinowski J."/>
            <person name="Nebel B."/>
            <person name="Takors R."/>
            <person name="Blombach B."/>
        </authorList>
    </citation>
    <scope>NUCLEOTIDE SEQUENCE [LARGE SCALE GENOMIC DNA]</scope>
    <source>
        <strain evidence="2 3">DSM 1084</strain>
    </source>
</reference>
<name>A0A4P6X7A2_HYDPS</name>
<keyword evidence="1" id="KW-1133">Transmembrane helix</keyword>
<feature type="transmembrane region" description="Helical" evidence="1">
    <location>
        <begin position="108"/>
        <end position="124"/>
    </location>
</feature>
<evidence type="ECO:0000313" key="3">
    <source>
        <dbReference type="Proteomes" id="UP000293912"/>
    </source>
</evidence>
<dbReference type="InterPro" id="IPR032531">
    <property type="entry name" value="DUF4956"/>
</dbReference>
<dbReference type="Pfam" id="PF16316">
    <property type="entry name" value="DUF4956"/>
    <property type="match status" value="1"/>
</dbReference>
<dbReference type="Proteomes" id="UP000293912">
    <property type="component" value="Chromosome"/>
</dbReference>
<keyword evidence="1" id="KW-0812">Transmembrane</keyword>
<feature type="transmembrane region" description="Helical" evidence="1">
    <location>
        <begin position="84"/>
        <end position="102"/>
    </location>
</feature>
<organism evidence="2 3">
    <name type="scientific">Hydrogenophaga pseudoflava</name>
    <name type="common">Pseudomonas carboxydoflava</name>
    <dbReference type="NCBI Taxonomy" id="47421"/>
    <lineage>
        <taxon>Bacteria</taxon>
        <taxon>Pseudomonadati</taxon>
        <taxon>Pseudomonadota</taxon>
        <taxon>Betaproteobacteria</taxon>
        <taxon>Burkholderiales</taxon>
        <taxon>Comamonadaceae</taxon>
        <taxon>Hydrogenophaga</taxon>
    </lineage>
</organism>
<keyword evidence="1" id="KW-0472">Membrane</keyword>
<dbReference type="RefSeq" id="WP_127805747.1">
    <property type="nucleotide sequence ID" value="NZ_CP037867.1"/>
</dbReference>
<sequence>MEIIWYLEFIARFSLNLGAASVLMFGLYYRRHHNRDTAVSALLLNVFVFAVLTVLADVQFSLAAGFGLFAILALFTLRSEQLSRVDIAYFFGSASMAVLFAINAIDRGLMLIIILAMLASVYVLDHPRLSRPLRSTRIKLDMDRSFDVGDEAAVVEAVGRQTGLKAQRVQLVRVCGITETVELQVEY</sequence>